<sequence length="253" mass="28191">MSDDMEIVKAIFETPIAGFDHLSMNVGQWYAVVDVGKRYKELKKTPGLLYDRNCKNDGALRDILNHYYSLANTTAARAELVSLIAMAGMAIESIDRGEHTGTSSGVAPIPLQELGNPLPPKPTDNISLDMFAKLAEARAFDNTMRTAKDDDKMPVEDFALIIGEYCRLISVKPPAGPWSVLARNQHLFVKIMSMCCLAYESIERRKGHETDMPTDVLVRQLQQCLETISLAARNAGNAMRKEIERFNERKAGQ</sequence>
<accession>A0A2A5AG84</accession>
<dbReference type="Proteomes" id="UP000218327">
    <property type="component" value="Unassembled WGS sequence"/>
</dbReference>
<protein>
    <submittedName>
        <fullName evidence="1">Uncharacterized protein</fullName>
    </submittedName>
</protein>
<evidence type="ECO:0000313" key="2">
    <source>
        <dbReference type="Proteomes" id="UP000218327"/>
    </source>
</evidence>
<name>A0A2A5AG84_9GAMM</name>
<organism evidence="1 2">
    <name type="scientific">SAR86 cluster bacterium</name>
    <dbReference type="NCBI Taxonomy" id="2030880"/>
    <lineage>
        <taxon>Bacteria</taxon>
        <taxon>Pseudomonadati</taxon>
        <taxon>Pseudomonadota</taxon>
        <taxon>Gammaproteobacteria</taxon>
        <taxon>SAR86 cluster</taxon>
    </lineage>
</organism>
<dbReference type="EMBL" id="NVVJ01000101">
    <property type="protein sequence ID" value="PCJ18304.1"/>
    <property type="molecule type" value="Genomic_DNA"/>
</dbReference>
<comment type="caution">
    <text evidence="1">The sequence shown here is derived from an EMBL/GenBank/DDBJ whole genome shotgun (WGS) entry which is preliminary data.</text>
</comment>
<dbReference type="AlphaFoldDB" id="A0A2A5AG84"/>
<reference evidence="2" key="1">
    <citation type="submission" date="2017-08" db="EMBL/GenBank/DDBJ databases">
        <title>A dynamic microbial community with high functional redundancy inhabits the cold, oxic subseafloor aquifer.</title>
        <authorList>
            <person name="Tully B.J."/>
            <person name="Wheat C.G."/>
            <person name="Glazer B.T."/>
            <person name="Huber J.A."/>
        </authorList>
    </citation>
    <scope>NUCLEOTIDE SEQUENCE [LARGE SCALE GENOMIC DNA]</scope>
</reference>
<gene>
    <name evidence="1" type="ORF">COA96_16935</name>
</gene>
<evidence type="ECO:0000313" key="1">
    <source>
        <dbReference type="EMBL" id="PCJ18304.1"/>
    </source>
</evidence>
<proteinExistence type="predicted"/>